<proteinExistence type="predicted"/>
<accession>A0A9J6RQW9</accession>
<gene>
    <name evidence="1" type="ORF">O0V09_15210</name>
</gene>
<reference evidence="1 2" key="1">
    <citation type="submission" date="2022-12" db="EMBL/GenBank/DDBJ databases">
        <title>Dasania phycosphaerae sp. nov., isolated from particulate material of the south coast of Korea.</title>
        <authorList>
            <person name="Jiang Y."/>
        </authorList>
    </citation>
    <scope>NUCLEOTIDE SEQUENCE [LARGE SCALE GENOMIC DNA]</scope>
    <source>
        <strain evidence="1 2">GY-19</strain>
    </source>
</reference>
<dbReference type="Proteomes" id="UP001069090">
    <property type="component" value="Unassembled WGS sequence"/>
</dbReference>
<comment type="caution">
    <text evidence="1">The sequence shown here is derived from an EMBL/GenBank/DDBJ whole genome shotgun (WGS) entry which is preliminary data.</text>
</comment>
<protein>
    <submittedName>
        <fullName evidence="1">Uncharacterized protein</fullName>
    </submittedName>
</protein>
<dbReference type="EMBL" id="JAPTGG010000013">
    <property type="protein sequence ID" value="MCZ0866560.1"/>
    <property type="molecule type" value="Genomic_DNA"/>
</dbReference>
<dbReference type="AlphaFoldDB" id="A0A9J6RQW9"/>
<dbReference type="RefSeq" id="WP_268905230.1">
    <property type="nucleotide sequence ID" value="NZ_JAPTGG010000013.1"/>
</dbReference>
<sequence length="175" mass="19419">MAEIIVIDFTAHLQKKRQAEALKERIAASGWDIDGDVSSIDSEICFYLIDSKESGVVLFGCNKDSIPAPGSVEIVHWGHFVLAWDVIADPEMPFDETHKLNTMQLALRALPGLTEWQSFSERAFSTDGAKKPHILVIIDRANLESPLELIVAHSESPVMNAESIQSIVDSYVKEQ</sequence>
<name>A0A9J6RQW9_9GAMM</name>
<keyword evidence="2" id="KW-1185">Reference proteome</keyword>
<evidence type="ECO:0000313" key="2">
    <source>
        <dbReference type="Proteomes" id="UP001069090"/>
    </source>
</evidence>
<organism evidence="1 2">
    <name type="scientific">Dasania phycosphaerae</name>
    <dbReference type="NCBI Taxonomy" id="2950436"/>
    <lineage>
        <taxon>Bacteria</taxon>
        <taxon>Pseudomonadati</taxon>
        <taxon>Pseudomonadota</taxon>
        <taxon>Gammaproteobacteria</taxon>
        <taxon>Cellvibrionales</taxon>
        <taxon>Spongiibacteraceae</taxon>
        <taxon>Dasania</taxon>
    </lineage>
</organism>
<evidence type="ECO:0000313" key="1">
    <source>
        <dbReference type="EMBL" id="MCZ0866560.1"/>
    </source>
</evidence>